<feature type="transmembrane region" description="Helical" evidence="6">
    <location>
        <begin position="211"/>
        <end position="233"/>
    </location>
</feature>
<reference evidence="7 8" key="1">
    <citation type="submission" date="2021-07" db="EMBL/GenBank/DDBJ databases">
        <title>Actinomadura sp. PM05-2 isolated from lichen.</title>
        <authorList>
            <person name="Somphong A."/>
            <person name="Phongsopitanun W."/>
            <person name="Tanasupawat S."/>
            <person name="Peongsungnone V."/>
        </authorList>
    </citation>
    <scope>NUCLEOTIDE SEQUENCE [LARGE SCALE GENOMIC DNA]</scope>
    <source>
        <strain evidence="7 8">PM05-2</strain>
    </source>
</reference>
<organism evidence="7 8">
    <name type="scientific">Actinomadura parmotrematis</name>
    <dbReference type="NCBI Taxonomy" id="2864039"/>
    <lineage>
        <taxon>Bacteria</taxon>
        <taxon>Bacillati</taxon>
        <taxon>Actinomycetota</taxon>
        <taxon>Actinomycetes</taxon>
        <taxon>Streptosporangiales</taxon>
        <taxon>Thermomonosporaceae</taxon>
        <taxon>Actinomadura</taxon>
    </lineage>
</organism>
<feature type="transmembrane region" description="Helical" evidence="6">
    <location>
        <begin position="95"/>
        <end position="118"/>
    </location>
</feature>
<dbReference type="InterPro" id="IPR006214">
    <property type="entry name" value="Bax_inhibitor_1-related"/>
</dbReference>
<proteinExistence type="inferred from homology"/>
<feature type="transmembrane region" description="Helical" evidence="6">
    <location>
        <begin position="44"/>
        <end position="62"/>
    </location>
</feature>
<name>A0ABS7FSI7_9ACTN</name>
<feature type="transmembrane region" description="Helical" evidence="6">
    <location>
        <begin position="68"/>
        <end position="88"/>
    </location>
</feature>
<evidence type="ECO:0000256" key="4">
    <source>
        <dbReference type="ARBA" id="ARBA00022989"/>
    </source>
</evidence>
<evidence type="ECO:0000256" key="5">
    <source>
        <dbReference type="ARBA" id="ARBA00023136"/>
    </source>
</evidence>
<evidence type="ECO:0000256" key="3">
    <source>
        <dbReference type="ARBA" id="ARBA00022692"/>
    </source>
</evidence>
<dbReference type="PANTHER" id="PTHR23291:SF50">
    <property type="entry name" value="PROTEIN LIFEGUARD 4"/>
    <property type="match status" value="1"/>
</dbReference>
<feature type="transmembrane region" description="Helical" evidence="6">
    <location>
        <begin position="156"/>
        <end position="176"/>
    </location>
</feature>
<comment type="caution">
    <text evidence="7">The sequence shown here is derived from an EMBL/GenBank/DDBJ whole genome shotgun (WGS) entry which is preliminary data.</text>
</comment>
<accession>A0ABS7FSI7</accession>
<protein>
    <submittedName>
        <fullName evidence="7">Bax inhibitor-1 family protein</fullName>
    </submittedName>
</protein>
<dbReference type="EMBL" id="JAIBOA010000007">
    <property type="protein sequence ID" value="MBW8483358.1"/>
    <property type="molecule type" value="Genomic_DNA"/>
</dbReference>
<dbReference type="PANTHER" id="PTHR23291">
    <property type="entry name" value="BAX INHIBITOR-RELATED"/>
    <property type="match status" value="1"/>
</dbReference>
<evidence type="ECO:0000256" key="6">
    <source>
        <dbReference type="RuleBase" id="RU004379"/>
    </source>
</evidence>
<dbReference type="Pfam" id="PF01027">
    <property type="entry name" value="Bax1-I"/>
    <property type="match status" value="1"/>
</dbReference>
<feature type="transmembrane region" description="Helical" evidence="6">
    <location>
        <begin position="124"/>
        <end position="144"/>
    </location>
</feature>
<dbReference type="Proteomes" id="UP000774570">
    <property type="component" value="Unassembled WGS sequence"/>
</dbReference>
<keyword evidence="8" id="KW-1185">Reference proteome</keyword>
<comment type="similarity">
    <text evidence="2 6">Belongs to the BI1 family.</text>
</comment>
<evidence type="ECO:0000313" key="7">
    <source>
        <dbReference type="EMBL" id="MBW8483358.1"/>
    </source>
</evidence>
<keyword evidence="4 6" id="KW-1133">Transmembrane helix</keyword>
<evidence type="ECO:0000256" key="1">
    <source>
        <dbReference type="ARBA" id="ARBA00004141"/>
    </source>
</evidence>
<keyword evidence="5 6" id="KW-0472">Membrane</keyword>
<comment type="subcellular location">
    <subcellularLocation>
        <location evidence="1">Membrane</location>
        <topology evidence="1">Multi-pass membrane protein</topology>
    </subcellularLocation>
</comment>
<gene>
    <name evidence="7" type="ORF">K1Y72_13315</name>
</gene>
<evidence type="ECO:0000313" key="8">
    <source>
        <dbReference type="Proteomes" id="UP000774570"/>
    </source>
</evidence>
<keyword evidence="3 6" id="KW-0812">Transmembrane</keyword>
<evidence type="ECO:0000256" key="2">
    <source>
        <dbReference type="ARBA" id="ARBA00010350"/>
    </source>
</evidence>
<sequence length="237" mass="25133">MTIAVTTFHAIRRNRSGTRERVLQYHPAAGAAARGRTHTLFAQTMGYVAATAALFALGAYAGRNLSGAAGIVAFIAAFVCLLAMQFAVRRSKPLTVGLLAAFGLLEGVALAPLLATYASAQPEALYRAAGATALFIAAFGAAGYATRRDLAVVARISFWALLALIVFGLVLVFVQIPGGQLVYSVLGLVIFAGLTMVDFQRLRRSTDVATAPLLAASIFLDVLNVFLFFLQIFTRND</sequence>
<feature type="transmembrane region" description="Helical" evidence="6">
    <location>
        <begin position="182"/>
        <end position="199"/>
    </location>
</feature>
<dbReference type="RefSeq" id="WP_220166539.1">
    <property type="nucleotide sequence ID" value="NZ_JAIBOA010000007.1"/>
</dbReference>